<proteinExistence type="predicted"/>
<feature type="region of interest" description="Disordered" evidence="1">
    <location>
        <begin position="236"/>
        <end position="279"/>
    </location>
</feature>
<evidence type="ECO:0000313" key="3">
    <source>
        <dbReference type="Proteomes" id="UP000319908"/>
    </source>
</evidence>
<keyword evidence="3" id="KW-1185">Reference proteome</keyword>
<name>A0A5C6C1J3_9BACT</name>
<sequence length="432" mass="46821">MNQAKRESVRPPASEMRLPLGESRPLFDFAGLPEAESLAAGAAADAAIEFRHRIRIVEEACAAIGIGRDSVGGRLLRMIAKVVAFGAMRRTVREFAEDEDVQCSSVQMAHEIENLVRDGLLIHTAEPGPQVRRRGRPPLIHTLRVNWRECHRVARVAAEYEARQREAARCPISWVDSMPSPVASGPVLEPQNMTLSADRGVGSDLLRYEQDASKTPARCEQEPDKTPARCEQDLGHYTVLPPSSQNPNNPDPPSTTPAAKSGGEAGEDQRFDRRRGGVAHAATRITTREATVATVLEIVRAMRCRPVGDVQTLWRVAAAHDAGLLSQHDVASACRGVASATGPIDDPVGYFRSTLQRSLGLDEGEMCSLLSRVTMRGRYPSDLPQEPPRASTGHPGACGGIAIKRPPAAGPGVNERTTEEARQRAMAMLRAI</sequence>
<dbReference type="EMBL" id="SJPU01000001">
    <property type="protein sequence ID" value="TWU18012.1"/>
    <property type="molecule type" value="Genomic_DNA"/>
</dbReference>
<gene>
    <name evidence="2" type="ORF">Poly21_01650</name>
</gene>
<evidence type="ECO:0000313" key="2">
    <source>
        <dbReference type="EMBL" id="TWU18012.1"/>
    </source>
</evidence>
<accession>A0A5C6C1J3</accession>
<evidence type="ECO:0000256" key="1">
    <source>
        <dbReference type="SAM" id="MobiDB-lite"/>
    </source>
</evidence>
<dbReference type="Proteomes" id="UP000319908">
    <property type="component" value="Unassembled WGS sequence"/>
</dbReference>
<comment type="caution">
    <text evidence="2">The sequence shown here is derived from an EMBL/GenBank/DDBJ whole genome shotgun (WGS) entry which is preliminary data.</text>
</comment>
<dbReference type="AlphaFoldDB" id="A0A5C6C1J3"/>
<protein>
    <submittedName>
        <fullName evidence="2">Uncharacterized protein</fullName>
    </submittedName>
</protein>
<reference evidence="2 3" key="1">
    <citation type="journal article" date="2020" name="Antonie Van Leeuwenhoek">
        <title>Rhodopirellula heiligendammensis sp. nov., Rhodopirellula pilleata sp. nov., and Rhodopirellula solitaria sp. nov. isolated from natural or artificial marine surfaces in Northern Germany and California, USA, and emended description of the genus Rhodopirellula.</title>
        <authorList>
            <person name="Kallscheuer N."/>
            <person name="Wiegand S."/>
            <person name="Jogler M."/>
            <person name="Boedeker C."/>
            <person name="Peeters S.H."/>
            <person name="Rast P."/>
            <person name="Heuer A."/>
            <person name="Jetten M.S.M."/>
            <person name="Rohde M."/>
            <person name="Jogler C."/>
        </authorList>
    </citation>
    <scope>NUCLEOTIDE SEQUENCE [LARGE SCALE GENOMIC DNA]</scope>
    <source>
        <strain evidence="2 3">Poly21</strain>
    </source>
</reference>
<organism evidence="2 3">
    <name type="scientific">Allorhodopirellula heiligendammensis</name>
    <dbReference type="NCBI Taxonomy" id="2714739"/>
    <lineage>
        <taxon>Bacteria</taxon>
        <taxon>Pseudomonadati</taxon>
        <taxon>Planctomycetota</taxon>
        <taxon>Planctomycetia</taxon>
        <taxon>Pirellulales</taxon>
        <taxon>Pirellulaceae</taxon>
        <taxon>Allorhodopirellula</taxon>
    </lineage>
</organism>